<dbReference type="GO" id="GO:0004518">
    <property type="term" value="F:nuclease activity"/>
    <property type="evidence" value="ECO:0007669"/>
    <property type="project" value="UniProtKB-KW"/>
</dbReference>
<feature type="domain" description="ABC transporter" evidence="17">
    <location>
        <begin position="625"/>
        <end position="953"/>
    </location>
</feature>
<dbReference type="InterPro" id="IPR041552">
    <property type="entry name" value="UvrA_DNA-bd"/>
</dbReference>
<evidence type="ECO:0000256" key="15">
    <source>
        <dbReference type="ARBA" id="ARBA00039316"/>
    </source>
</evidence>
<evidence type="ECO:0000256" key="3">
    <source>
        <dbReference type="ARBA" id="ARBA00022723"/>
    </source>
</evidence>
<comment type="caution">
    <text evidence="18">The sequence shown here is derived from an EMBL/GenBank/DDBJ whole genome shotgun (WGS) entry which is preliminary data.</text>
</comment>
<proteinExistence type="inferred from homology"/>
<keyword evidence="6" id="KW-0227">DNA damage</keyword>
<evidence type="ECO:0000256" key="10">
    <source>
        <dbReference type="ARBA" id="ARBA00022840"/>
    </source>
</evidence>
<evidence type="ECO:0000256" key="1">
    <source>
        <dbReference type="ARBA" id="ARBA00004496"/>
    </source>
</evidence>
<keyword evidence="3" id="KW-0479">Metal-binding</keyword>
<keyword evidence="19" id="KW-1185">Reference proteome</keyword>
<reference evidence="18 19" key="1">
    <citation type="submission" date="2018-05" db="EMBL/GenBank/DDBJ databases">
        <title>Lujinxingia marina gen. nov. sp. nov., a new facultative anaerobic member of the class Deltaproteobacteria, and proposal of Lujinxingaceae fam. nov.</title>
        <authorList>
            <person name="Li C.-M."/>
        </authorList>
    </citation>
    <scope>NUCLEOTIDE SEQUENCE [LARGE SCALE GENOMIC DNA]</scope>
    <source>
        <strain evidence="18 19">B210</strain>
    </source>
</reference>
<evidence type="ECO:0000313" key="19">
    <source>
        <dbReference type="Proteomes" id="UP000249169"/>
    </source>
</evidence>
<dbReference type="PANTHER" id="PTHR43152:SF3">
    <property type="entry name" value="UVRABC SYSTEM PROTEIN A"/>
    <property type="match status" value="1"/>
</dbReference>
<evidence type="ECO:0000259" key="17">
    <source>
        <dbReference type="PROSITE" id="PS50893"/>
    </source>
</evidence>
<dbReference type="GO" id="GO:0005524">
    <property type="term" value="F:ATP binding"/>
    <property type="evidence" value="ECO:0007669"/>
    <property type="project" value="UniProtKB-KW"/>
</dbReference>
<dbReference type="PANTHER" id="PTHR43152">
    <property type="entry name" value="UVRABC SYSTEM PROTEIN A"/>
    <property type="match status" value="1"/>
</dbReference>
<dbReference type="OrthoDB" id="9809851at2"/>
<dbReference type="AlphaFoldDB" id="A0A328CAD2"/>
<keyword evidence="2" id="KW-0963">Cytoplasm</keyword>
<evidence type="ECO:0000256" key="16">
    <source>
        <dbReference type="ARBA" id="ARBA00042156"/>
    </source>
</evidence>
<evidence type="ECO:0000256" key="8">
    <source>
        <dbReference type="ARBA" id="ARBA00022771"/>
    </source>
</evidence>
<dbReference type="Gene3D" id="3.30.190.20">
    <property type="match status" value="1"/>
</dbReference>
<dbReference type="NCBIfam" id="TIGR00630">
    <property type="entry name" value="uvra"/>
    <property type="match status" value="1"/>
</dbReference>
<dbReference type="GO" id="GO:0003677">
    <property type="term" value="F:DNA binding"/>
    <property type="evidence" value="ECO:0007669"/>
    <property type="project" value="UniProtKB-KW"/>
</dbReference>
<dbReference type="PROSITE" id="PS00211">
    <property type="entry name" value="ABC_TRANSPORTER_1"/>
    <property type="match status" value="2"/>
</dbReference>
<dbReference type="Gene3D" id="3.40.50.300">
    <property type="entry name" value="P-loop containing nucleotide triphosphate hydrolases"/>
    <property type="match status" value="3"/>
</dbReference>
<organism evidence="18 19">
    <name type="scientific">Lujinxingia litoralis</name>
    <dbReference type="NCBI Taxonomy" id="2211119"/>
    <lineage>
        <taxon>Bacteria</taxon>
        <taxon>Deltaproteobacteria</taxon>
        <taxon>Bradymonadales</taxon>
        <taxon>Lujinxingiaceae</taxon>
        <taxon>Lujinxingia</taxon>
    </lineage>
</organism>
<dbReference type="NCBIfam" id="NF001503">
    <property type="entry name" value="PRK00349.1"/>
    <property type="match status" value="1"/>
</dbReference>
<accession>A0A328CAD2</accession>
<dbReference type="Proteomes" id="UP000249169">
    <property type="component" value="Unassembled WGS sequence"/>
</dbReference>
<keyword evidence="9" id="KW-0862">Zinc</keyword>
<dbReference type="GO" id="GO:0016887">
    <property type="term" value="F:ATP hydrolysis activity"/>
    <property type="evidence" value="ECO:0007669"/>
    <property type="project" value="InterPro"/>
</dbReference>
<keyword evidence="5" id="KW-0547">Nucleotide-binding</keyword>
<keyword evidence="11" id="KW-0267">Excision nuclease</keyword>
<gene>
    <name evidence="18" type="ORF">DL240_07985</name>
</gene>
<evidence type="ECO:0000256" key="9">
    <source>
        <dbReference type="ARBA" id="ARBA00022833"/>
    </source>
</evidence>
<evidence type="ECO:0000256" key="4">
    <source>
        <dbReference type="ARBA" id="ARBA00022737"/>
    </source>
</evidence>
<dbReference type="SUPFAM" id="SSF52540">
    <property type="entry name" value="P-loop containing nucleoside triphosphate hydrolases"/>
    <property type="match status" value="2"/>
</dbReference>
<dbReference type="GO" id="GO:0008270">
    <property type="term" value="F:zinc ion binding"/>
    <property type="evidence" value="ECO:0007669"/>
    <property type="project" value="UniProtKB-KW"/>
</dbReference>
<evidence type="ECO:0000256" key="2">
    <source>
        <dbReference type="ARBA" id="ARBA00022490"/>
    </source>
</evidence>
<keyword evidence="8" id="KW-0863">Zinc-finger</keyword>
<evidence type="ECO:0000256" key="11">
    <source>
        <dbReference type="ARBA" id="ARBA00022881"/>
    </source>
</evidence>
<dbReference type="GO" id="GO:0009380">
    <property type="term" value="C:excinuclease repair complex"/>
    <property type="evidence" value="ECO:0007669"/>
    <property type="project" value="InterPro"/>
</dbReference>
<evidence type="ECO:0000256" key="6">
    <source>
        <dbReference type="ARBA" id="ARBA00022763"/>
    </source>
</evidence>
<evidence type="ECO:0000256" key="5">
    <source>
        <dbReference type="ARBA" id="ARBA00022741"/>
    </source>
</evidence>
<dbReference type="InterPro" id="IPR017871">
    <property type="entry name" value="ABC_transporter-like_CS"/>
</dbReference>
<dbReference type="Gene3D" id="1.10.8.280">
    <property type="entry name" value="ABC transporter ATPase domain-like"/>
    <property type="match status" value="1"/>
</dbReference>
<protein>
    <recommendedName>
        <fullName evidence="15">UvrABC system protein A</fullName>
    </recommendedName>
    <alternativeName>
        <fullName evidence="16">Excinuclease ABC subunit A</fullName>
    </alternativeName>
</protein>
<keyword evidence="7" id="KW-0228">DNA excision</keyword>
<evidence type="ECO:0000256" key="12">
    <source>
        <dbReference type="ARBA" id="ARBA00023125"/>
    </source>
</evidence>
<name>A0A328CAD2_9DELT</name>
<dbReference type="PROSITE" id="PS50893">
    <property type="entry name" value="ABC_TRANSPORTER_2"/>
    <property type="match status" value="2"/>
</dbReference>
<evidence type="ECO:0000313" key="18">
    <source>
        <dbReference type="EMBL" id="RAL22823.1"/>
    </source>
</evidence>
<keyword evidence="10" id="KW-0067">ATP-binding</keyword>
<dbReference type="Pfam" id="PF17760">
    <property type="entry name" value="UvrA_inter"/>
    <property type="match status" value="1"/>
</dbReference>
<evidence type="ECO:0000256" key="14">
    <source>
        <dbReference type="ARBA" id="ARBA00038000"/>
    </source>
</evidence>
<keyword evidence="4" id="KW-0677">Repeat</keyword>
<dbReference type="EMBL" id="QHKO01000003">
    <property type="protein sequence ID" value="RAL22823.1"/>
    <property type="molecule type" value="Genomic_DNA"/>
</dbReference>
<sequence>MAQSASPGIKLPLISRDRGEIAVNGAREHNLKNLDLTLPKRKLVVFTGPSGSGKSSMAFDTLYAEGRRRYVESLSTYARQFLGQIEKPDFDQITGLSPTISIEQKTTGSNPRSTVGTITEVHDHLRVLWARLGEQRCHTCDEPVSATSAQAVATQLLELPRGTKFMLLAPLVRNRKGEYRDLFDALRKQGFVRARIDGEFVELEGLEKLKKSYRHDIDVVVDRLVAKPEAASRVQDSVDRALHVGEGKCLALAPAGQDVDWEERLFSTERACASCGTAFPELTHQSFSFNSPLGMCPGCQGIGATPQVDRGLLVVDEAKSLGEGAIEAIGPLPAPGGRKWRWHAEVADLWEKLQTSAQAQKIPLDRPWAKLSESARQYVLEGPQDVKRGYKGFRGVVPFIEKAHEGASSKGARDFFTEFMGSRTCPECEGRRLRPESRAVVFRGESLAEINQLDIDQARAFFEQVELQGREVLIAEELLAEIRRRLRFLKDVGLSYLTLNRAAGSLSGGESQRIRLASQLGSELSGVLYVLDEPSIGLHQRDHNRLLSTLEELRDAGNSVIVVEHDRETMERADLLVDFGPGAGRLGGEIVAVGTPDEVCQVEGSVTGDYLSGRRRLGWPETRRAPAEGVWIRGARENNLKDVDVHIPSRAFVCVTGVSGAGKSTLVNDILYPAIARKVYFKHRSVGEHDAIEGLERYDKVIEIDQSPIGRTPRSNPATYTKVFDHIRGFFAELPESKMYGFEAGRFSFNVAGGRCEACKGAGVNRVEMSFLADVYVPCNLCLGNRFNASTLRVRYRGHSIADVLEMTIAEAADLFEAHPKIRRILQTLLDVGLDYMKLGQASPTLSGGEAQRVKLSRELAKLATGDTLYILDEPSTGLHFEDIRKLLKVVDQLVDAGNTVVMIEHNTDIIAYADHVIDVGPEGGVEGGHIVAQGTPEEVAQVEGSYTGTFLRELFEAAAE</sequence>
<dbReference type="InterPro" id="IPR004602">
    <property type="entry name" value="UvrA"/>
</dbReference>
<dbReference type="RefSeq" id="WP_111729351.1">
    <property type="nucleotide sequence ID" value="NZ_QHKO01000003.1"/>
</dbReference>
<comment type="subcellular location">
    <subcellularLocation>
        <location evidence="1">Cytoplasm</location>
    </subcellularLocation>
</comment>
<keyword evidence="13" id="KW-0234">DNA repair</keyword>
<dbReference type="InterPro" id="IPR003439">
    <property type="entry name" value="ABC_transporter-like_ATP-bd"/>
</dbReference>
<comment type="similarity">
    <text evidence="14">Belongs to the ABC transporter superfamily. UvrA family.</text>
</comment>
<keyword evidence="12" id="KW-0238">DNA-binding</keyword>
<dbReference type="InterPro" id="IPR041102">
    <property type="entry name" value="UvrA_inter"/>
</dbReference>
<dbReference type="InterPro" id="IPR027417">
    <property type="entry name" value="P-loop_NTPase"/>
</dbReference>
<dbReference type="Gene3D" id="1.20.1580.10">
    <property type="entry name" value="ABC transporter ATPase like domain"/>
    <property type="match status" value="3"/>
</dbReference>
<dbReference type="GO" id="GO:0005737">
    <property type="term" value="C:cytoplasm"/>
    <property type="evidence" value="ECO:0007669"/>
    <property type="project" value="UniProtKB-SubCell"/>
</dbReference>
<feature type="domain" description="ABC transporter" evidence="17">
    <location>
        <begin position="344"/>
        <end position="606"/>
    </location>
</feature>
<dbReference type="GO" id="GO:0006289">
    <property type="term" value="P:nucleotide-excision repair"/>
    <property type="evidence" value="ECO:0007669"/>
    <property type="project" value="InterPro"/>
</dbReference>
<dbReference type="CDD" id="cd03271">
    <property type="entry name" value="ABC_UvrA_II"/>
    <property type="match status" value="1"/>
</dbReference>
<evidence type="ECO:0000256" key="13">
    <source>
        <dbReference type="ARBA" id="ARBA00023204"/>
    </source>
</evidence>
<evidence type="ECO:0000256" key="7">
    <source>
        <dbReference type="ARBA" id="ARBA00022769"/>
    </source>
</evidence>
<dbReference type="Pfam" id="PF17755">
    <property type="entry name" value="UvrA_DNA-bind"/>
    <property type="match status" value="1"/>
</dbReference>